<evidence type="ECO:0000313" key="20">
    <source>
        <dbReference type="Proteomes" id="UP000488956"/>
    </source>
</evidence>
<accession>A0A6A3DSG7</accession>
<evidence type="ECO:0000313" key="9">
    <source>
        <dbReference type="EMBL" id="KAE9280340.1"/>
    </source>
</evidence>
<dbReference type="EMBL" id="QXGC01002647">
    <property type="protein sequence ID" value="KAE9183449.1"/>
    <property type="molecule type" value="Genomic_DNA"/>
</dbReference>
<evidence type="ECO:0000313" key="10">
    <source>
        <dbReference type="EMBL" id="KAE9296104.1"/>
    </source>
</evidence>
<evidence type="ECO:0000313" key="11">
    <source>
        <dbReference type="Proteomes" id="UP000429523"/>
    </source>
</evidence>
<evidence type="ECO:0000313" key="6">
    <source>
        <dbReference type="EMBL" id="KAE9177837.1"/>
    </source>
</evidence>
<dbReference type="Proteomes" id="UP000486351">
    <property type="component" value="Unassembled WGS sequence"/>
</dbReference>
<dbReference type="AlphaFoldDB" id="A0A6A3DSG7"/>
<dbReference type="EMBL" id="QXFZ01001674">
    <property type="protein sequence ID" value="KAE9086728.1"/>
    <property type="molecule type" value="Genomic_DNA"/>
</dbReference>
<evidence type="ECO:0000313" key="4">
    <source>
        <dbReference type="EMBL" id="KAE9086728.1"/>
    </source>
</evidence>
<dbReference type="EMBL" id="QXGD01002613">
    <property type="protein sequence ID" value="KAE9186358.1"/>
    <property type="molecule type" value="Genomic_DNA"/>
</dbReference>
<evidence type="ECO:0000313" key="13">
    <source>
        <dbReference type="Proteomes" id="UP000437068"/>
    </source>
</evidence>
<protein>
    <recommendedName>
        <fullName evidence="21">Retrotransposon gag domain-containing protein</fullName>
    </recommendedName>
</protein>
<sequence length="100" mass="11539">MEFLNGTARLDEDRAATDPEYKFLFGERKTKSFSALALSLSIKLREEYMGPIETQNPAVLFSALKAHFEKGKENAVYLKREFYSRMLGKNEHVQQYIDGL</sequence>
<dbReference type="EMBL" id="QXGF01002621">
    <property type="protein sequence ID" value="KAE8923985.1"/>
    <property type="molecule type" value="Genomic_DNA"/>
</dbReference>
<evidence type="ECO:0000313" key="17">
    <source>
        <dbReference type="Proteomes" id="UP000460718"/>
    </source>
</evidence>
<dbReference type="EMBL" id="QXFW01002486">
    <property type="protein sequence ID" value="KAE8978085.1"/>
    <property type="molecule type" value="Genomic_DNA"/>
</dbReference>
<reference evidence="11 12" key="1">
    <citation type="submission" date="2018-08" db="EMBL/GenBank/DDBJ databases">
        <title>Genomic investigation of the strawberry pathogen Phytophthora fragariae indicates pathogenicity is determined by transcriptional variation in three key races.</title>
        <authorList>
            <person name="Adams T.M."/>
            <person name="Armitage A.D."/>
            <person name="Sobczyk M.K."/>
            <person name="Bates H.J."/>
            <person name="Dunwell J.M."/>
            <person name="Nellist C.F."/>
            <person name="Harrison R.J."/>
        </authorList>
    </citation>
    <scope>NUCLEOTIDE SEQUENCE [LARGE SCALE GENOMIC DNA]</scope>
    <source>
        <strain evidence="9 13">A4</strain>
        <strain evidence="8 14">BC-1</strain>
        <strain evidence="7 18">BC-23</strain>
        <strain evidence="6 12">NOV-27</strain>
        <strain evidence="5 15">NOV-5</strain>
        <strain evidence="4 16">NOV-71</strain>
        <strain evidence="10 19">NOV-77</strain>
        <strain evidence="1 11">NOV-9</strain>
        <strain evidence="3 20">ONT-3</strain>
        <strain evidence="2 17">SCRP245</strain>
    </source>
</reference>
<evidence type="ECO:0000313" key="16">
    <source>
        <dbReference type="Proteomes" id="UP000441208"/>
    </source>
</evidence>
<comment type="caution">
    <text evidence="1">The sequence shown here is derived from an EMBL/GenBank/DDBJ whole genome shotgun (WGS) entry which is preliminary data.</text>
</comment>
<dbReference type="EMBL" id="QXGA01002665">
    <property type="protein sequence ID" value="KAE9093824.1"/>
    <property type="molecule type" value="Genomic_DNA"/>
</dbReference>
<evidence type="ECO:0000313" key="19">
    <source>
        <dbReference type="Proteomes" id="UP000486351"/>
    </source>
</evidence>
<evidence type="ECO:0008006" key="21">
    <source>
        <dbReference type="Google" id="ProtNLM"/>
    </source>
</evidence>
<dbReference type="Proteomes" id="UP000440367">
    <property type="component" value="Unassembled WGS sequence"/>
</dbReference>
<dbReference type="Proteomes" id="UP000429523">
    <property type="component" value="Unassembled WGS sequence"/>
</dbReference>
<dbReference type="EMBL" id="QXFY01002526">
    <property type="protein sequence ID" value="KAE9296104.1"/>
    <property type="molecule type" value="Genomic_DNA"/>
</dbReference>
<dbReference type="Proteomes" id="UP000441208">
    <property type="component" value="Unassembled WGS sequence"/>
</dbReference>
<dbReference type="EMBL" id="QXGE01002633">
    <property type="protein sequence ID" value="KAE9280340.1"/>
    <property type="molecule type" value="Genomic_DNA"/>
</dbReference>
<evidence type="ECO:0000313" key="15">
    <source>
        <dbReference type="Proteomes" id="UP000440732"/>
    </source>
</evidence>
<evidence type="ECO:0000313" key="3">
    <source>
        <dbReference type="EMBL" id="KAE9074684.1"/>
    </source>
</evidence>
<dbReference type="Proteomes" id="UP000433483">
    <property type="component" value="Unassembled WGS sequence"/>
</dbReference>
<evidence type="ECO:0000313" key="7">
    <source>
        <dbReference type="EMBL" id="KAE9183449.1"/>
    </source>
</evidence>
<evidence type="ECO:0000313" key="12">
    <source>
        <dbReference type="Proteomes" id="UP000433483"/>
    </source>
</evidence>
<proteinExistence type="predicted"/>
<evidence type="ECO:0000313" key="18">
    <source>
        <dbReference type="Proteomes" id="UP000476176"/>
    </source>
</evidence>
<dbReference type="EMBL" id="QXGB01002453">
    <property type="protein sequence ID" value="KAE9177837.1"/>
    <property type="molecule type" value="Genomic_DNA"/>
</dbReference>
<evidence type="ECO:0000313" key="2">
    <source>
        <dbReference type="EMBL" id="KAE8978085.1"/>
    </source>
</evidence>
<dbReference type="Proteomes" id="UP000437068">
    <property type="component" value="Unassembled WGS sequence"/>
</dbReference>
<dbReference type="Proteomes" id="UP000460718">
    <property type="component" value="Unassembled WGS sequence"/>
</dbReference>
<dbReference type="Proteomes" id="UP000440732">
    <property type="component" value="Unassembled WGS sequence"/>
</dbReference>
<evidence type="ECO:0000313" key="1">
    <source>
        <dbReference type="EMBL" id="KAE8923985.1"/>
    </source>
</evidence>
<dbReference type="Proteomes" id="UP000476176">
    <property type="component" value="Unassembled WGS sequence"/>
</dbReference>
<gene>
    <name evidence="9" type="ORF">PF001_g24279</name>
    <name evidence="8" type="ORF">PF002_g25909</name>
    <name evidence="7" type="ORF">PF004_g23947</name>
    <name evidence="6" type="ORF">PF005_g24335</name>
    <name evidence="5" type="ORF">PF006_g24354</name>
    <name evidence="4" type="ORF">PF007_g20656</name>
    <name evidence="10" type="ORF">PF008_g24094</name>
    <name evidence="1" type="ORF">PF009_g25774</name>
    <name evidence="3" type="ORF">PF010_g24580</name>
    <name evidence="2" type="ORF">PF011_g23392</name>
</gene>
<dbReference type="Proteomes" id="UP000488956">
    <property type="component" value="Unassembled WGS sequence"/>
</dbReference>
<dbReference type="EMBL" id="QXFX01002673">
    <property type="protein sequence ID" value="KAE9074684.1"/>
    <property type="molecule type" value="Genomic_DNA"/>
</dbReference>
<evidence type="ECO:0000313" key="8">
    <source>
        <dbReference type="EMBL" id="KAE9186358.1"/>
    </source>
</evidence>
<organism evidence="1 11">
    <name type="scientific">Phytophthora fragariae</name>
    <dbReference type="NCBI Taxonomy" id="53985"/>
    <lineage>
        <taxon>Eukaryota</taxon>
        <taxon>Sar</taxon>
        <taxon>Stramenopiles</taxon>
        <taxon>Oomycota</taxon>
        <taxon>Peronosporomycetes</taxon>
        <taxon>Peronosporales</taxon>
        <taxon>Peronosporaceae</taxon>
        <taxon>Phytophthora</taxon>
    </lineage>
</organism>
<evidence type="ECO:0000313" key="14">
    <source>
        <dbReference type="Proteomes" id="UP000440367"/>
    </source>
</evidence>
<evidence type="ECO:0000313" key="5">
    <source>
        <dbReference type="EMBL" id="KAE9093824.1"/>
    </source>
</evidence>
<name>A0A6A3DSG7_9STRA</name>
<keyword evidence="12" id="KW-1185">Reference proteome</keyword>